<organism evidence="6">
    <name type="scientific">Alexandrium monilatum</name>
    <dbReference type="NCBI Taxonomy" id="311494"/>
    <lineage>
        <taxon>Eukaryota</taxon>
        <taxon>Sar</taxon>
        <taxon>Alveolata</taxon>
        <taxon>Dinophyceae</taxon>
        <taxon>Gonyaulacales</taxon>
        <taxon>Pyrocystaceae</taxon>
        <taxon>Alexandrium</taxon>
    </lineage>
</organism>
<feature type="domain" description="TFIIS N-terminal" evidence="5">
    <location>
        <begin position="1"/>
        <end position="89"/>
    </location>
</feature>
<feature type="region of interest" description="Disordered" evidence="3">
    <location>
        <begin position="91"/>
        <end position="156"/>
    </location>
</feature>
<evidence type="ECO:0000256" key="1">
    <source>
        <dbReference type="PROSITE-ProRule" id="PRU00649"/>
    </source>
</evidence>
<protein>
    <submittedName>
        <fullName evidence="6">Uncharacterized protein</fullName>
    </submittedName>
</protein>
<proteinExistence type="predicted"/>
<name>A0A7S4QA38_9DINO</name>
<dbReference type="GO" id="GO:0008270">
    <property type="term" value="F:zinc ion binding"/>
    <property type="evidence" value="ECO:0007669"/>
    <property type="project" value="UniProtKB-KW"/>
</dbReference>
<feature type="zinc finger region" description="C3H1-type" evidence="2">
    <location>
        <begin position="243"/>
        <end position="271"/>
    </location>
</feature>
<evidence type="ECO:0000313" key="6">
    <source>
        <dbReference type="EMBL" id="CAE4576323.1"/>
    </source>
</evidence>
<dbReference type="PROSITE" id="PS51319">
    <property type="entry name" value="TFIIS_N"/>
    <property type="match status" value="1"/>
</dbReference>
<dbReference type="SUPFAM" id="SSF47676">
    <property type="entry name" value="Conserved domain common to transcription factors TFIIS, elongin A, CRSP70"/>
    <property type="match status" value="1"/>
</dbReference>
<dbReference type="AlphaFoldDB" id="A0A7S4QA38"/>
<dbReference type="InterPro" id="IPR017923">
    <property type="entry name" value="TFIIS_N"/>
</dbReference>
<feature type="compositionally biased region" description="Low complexity" evidence="3">
    <location>
        <begin position="92"/>
        <end position="115"/>
    </location>
</feature>
<keyword evidence="2" id="KW-0863">Zinc-finger</keyword>
<dbReference type="InterPro" id="IPR000571">
    <property type="entry name" value="Znf_CCCH"/>
</dbReference>
<comment type="subcellular location">
    <subcellularLocation>
        <location evidence="1">Nucleus</location>
    </subcellularLocation>
</comment>
<evidence type="ECO:0000259" key="4">
    <source>
        <dbReference type="PROSITE" id="PS50103"/>
    </source>
</evidence>
<keyword evidence="2" id="KW-0479">Metal-binding</keyword>
<keyword evidence="1" id="KW-0539">Nucleus</keyword>
<dbReference type="Pfam" id="PF08711">
    <property type="entry name" value="Med26"/>
    <property type="match status" value="1"/>
</dbReference>
<reference evidence="6" key="1">
    <citation type="submission" date="2021-01" db="EMBL/GenBank/DDBJ databases">
        <authorList>
            <person name="Corre E."/>
            <person name="Pelletier E."/>
            <person name="Niang G."/>
            <person name="Scheremetjew M."/>
            <person name="Finn R."/>
            <person name="Kale V."/>
            <person name="Holt S."/>
            <person name="Cochrane G."/>
            <person name="Meng A."/>
            <person name="Brown T."/>
            <person name="Cohen L."/>
        </authorList>
    </citation>
    <scope>NUCLEOTIDE SEQUENCE</scope>
    <source>
        <strain evidence="6">CCMP3105</strain>
    </source>
</reference>
<gene>
    <name evidence="6" type="ORF">AMON00008_LOCUS15943</name>
</gene>
<evidence type="ECO:0000256" key="2">
    <source>
        <dbReference type="PROSITE-ProRule" id="PRU00723"/>
    </source>
</evidence>
<evidence type="ECO:0000256" key="3">
    <source>
        <dbReference type="SAM" id="MobiDB-lite"/>
    </source>
</evidence>
<dbReference type="InterPro" id="IPR035441">
    <property type="entry name" value="TFIIS/LEDGF_dom_sf"/>
</dbReference>
<dbReference type="EMBL" id="HBNR01023813">
    <property type="protein sequence ID" value="CAE4576323.1"/>
    <property type="molecule type" value="Transcribed_RNA"/>
</dbReference>
<evidence type="ECO:0000259" key="5">
    <source>
        <dbReference type="PROSITE" id="PS51319"/>
    </source>
</evidence>
<sequence>MAASQQSLLAAVRSCTAQLTSASTGRGGAGEIIKALDQLAAAPMTVAILKSTHAARVVNREAILCHEDASVRKRGSELVARWRQLVRTTVGARQPAAASAPAPATPPAAKRGAPAEADPPAKRRAGSRAESPASADKSGAVSTPPPRRSRGADAWVAESATKTRAAAAGAGVSSGGCATSAGQIASQSVLKVRGAQAFAQKTPCPPSVSPGAAPAANPTVSLAQALANAVPRPMDGRRSGGADGRRYFCFTNYKSGRCDRGTSCPYPHYSG</sequence>
<feature type="domain" description="C3H1-type" evidence="4">
    <location>
        <begin position="243"/>
        <end position="271"/>
    </location>
</feature>
<dbReference type="PROSITE" id="PS50103">
    <property type="entry name" value="ZF_C3H1"/>
    <property type="match status" value="1"/>
</dbReference>
<dbReference type="Gene3D" id="1.20.930.10">
    <property type="entry name" value="Conserved domain common to transcription factors TFIIS, elongin A, CRSP70"/>
    <property type="match status" value="1"/>
</dbReference>
<dbReference type="GO" id="GO:0005634">
    <property type="term" value="C:nucleus"/>
    <property type="evidence" value="ECO:0007669"/>
    <property type="project" value="UniProtKB-SubCell"/>
</dbReference>
<keyword evidence="2" id="KW-0862">Zinc</keyword>
<accession>A0A7S4QA38</accession>